<keyword evidence="6" id="KW-1133">Transmembrane helix</keyword>
<evidence type="ECO:0000256" key="2">
    <source>
        <dbReference type="ARBA" id="ARBA00022475"/>
    </source>
</evidence>
<keyword evidence="2" id="KW-1003">Cell membrane</keyword>
<feature type="transmembrane region" description="Helical" evidence="6">
    <location>
        <begin position="378"/>
        <end position="398"/>
    </location>
</feature>
<keyword evidence="3" id="KW-0328">Glycosyltransferase</keyword>
<evidence type="ECO:0000256" key="4">
    <source>
        <dbReference type="ARBA" id="ARBA00022679"/>
    </source>
</evidence>
<dbReference type="CDD" id="cd06423">
    <property type="entry name" value="CESA_like"/>
    <property type="match status" value="1"/>
</dbReference>
<evidence type="ECO:0000313" key="8">
    <source>
        <dbReference type="Proteomes" id="UP000231586"/>
    </source>
</evidence>
<dbReference type="Pfam" id="PF13641">
    <property type="entry name" value="Glyco_tranf_2_3"/>
    <property type="match status" value="1"/>
</dbReference>
<dbReference type="Gene3D" id="3.90.550.10">
    <property type="entry name" value="Spore Coat Polysaccharide Biosynthesis Protein SpsA, Chain A"/>
    <property type="match status" value="1"/>
</dbReference>
<accession>A0A2M8W6K7</accession>
<evidence type="ECO:0000256" key="5">
    <source>
        <dbReference type="ARBA" id="ARBA00023136"/>
    </source>
</evidence>
<dbReference type="Proteomes" id="UP000231586">
    <property type="component" value="Unassembled WGS sequence"/>
</dbReference>
<evidence type="ECO:0000313" key="7">
    <source>
        <dbReference type="EMBL" id="PJI86565.1"/>
    </source>
</evidence>
<dbReference type="GO" id="GO:0005886">
    <property type="term" value="C:plasma membrane"/>
    <property type="evidence" value="ECO:0007669"/>
    <property type="project" value="UniProtKB-SubCell"/>
</dbReference>
<keyword evidence="5 6" id="KW-0472">Membrane</keyword>
<name>A0A2M8W6K7_9MICO</name>
<dbReference type="EMBL" id="PGTZ01000010">
    <property type="protein sequence ID" value="PJI86565.1"/>
    <property type="molecule type" value="Genomic_DNA"/>
</dbReference>
<sequence>MTARGPWPATPAAPRATLRRGGMQTTLVVLSLALLGYAAMRLVAMFDTPRAVTSICIAGLVAVAWDLVAGSANPTFTPRTQAERDTVDRLRVVALVPAYNEDDDALRACLASMLRQSRPLDDICVTDDGSTTGDYAATRDWFLAECVRHGVTGHWERVPNGGKRQAQVVGLRAAPHADVYLTVDSDTILDPEAVAQGVQPFADDRVQAVAGVVLTANYGENLLTRIQELAFTDAQLVTRSALSRMGSVQVTSGGLALYRAGVLQDNIDTYLSETCLGRPMHASDDSLLALFALQCGRVVQQSDAFAFTLMPTSLSHHRRQQLRWMRGSTVRSAWRFRYLPTRRYAFWQHLAKWALYAANTGVALTLLGTGVLTQLPVLAWTAVVVVAFNLLVATPYLALRRSDQTVVQRLGVFAVAPLVGLWQMTVLRVLRWYAMATFVKVTAGWGTRSQVEVTAGS</sequence>
<organism evidence="7 8">
    <name type="scientific">Luteimicrobium subarcticum</name>
    <dbReference type="NCBI Taxonomy" id="620910"/>
    <lineage>
        <taxon>Bacteria</taxon>
        <taxon>Bacillati</taxon>
        <taxon>Actinomycetota</taxon>
        <taxon>Actinomycetes</taxon>
        <taxon>Micrococcales</taxon>
        <taxon>Luteimicrobium</taxon>
    </lineage>
</organism>
<evidence type="ECO:0000256" key="6">
    <source>
        <dbReference type="SAM" id="Phobius"/>
    </source>
</evidence>
<comment type="subcellular location">
    <subcellularLocation>
        <location evidence="1">Cell membrane</location>
    </subcellularLocation>
</comment>
<feature type="transmembrane region" description="Helical" evidence="6">
    <location>
        <begin position="353"/>
        <end position="372"/>
    </location>
</feature>
<comment type="caution">
    <text evidence="7">The sequence shown here is derived from an EMBL/GenBank/DDBJ whole genome shotgun (WGS) entry which is preliminary data.</text>
</comment>
<dbReference type="PANTHER" id="PTHR22913:SF12">
    <property type="entry name" value="MANNURONAN SYNTHASE"/>
    <property type="match status" value="1"/>
</dbReference>
<proteinExistence type="predicted"/>
<keyword evidence="4" id="KW-0808">Transferase</keyword>
<dbReference type="AlphaFoldDB" id="A0A2M8W6K7"/>
<evidence type="ECO:0000256" key="3">
    <source>
        <dbReference type="ARBA" id="ARBA00022676"/>
    </source>
</evidence>
<protein>
    <submittedName>
        <fullName evidence="7">Hyaluronan synthase</fullName>
    </submittedName>
</protein>
<feature type="transmembrane region" description="Helical" evidence="6">
    <location>
        <begin position="410"/>
        <end position="430"/>
    </location>
</feature>
<evidence type="ECO:0000256" key="1">
    <source>
        <dbReference type="ARBA" id="ARBA00004236"/>
    </source>
</evidence>
<gene>
    <name evidence="7" type="ORF">CLV34_2483</name>
</gene>
<feature type="transmembrane region" description="Helical" evidence="6">
    <location>
        <begin position="51"/>
        <end position="69"/>
    </location>
</feature>
<keyword evidence="6" id="KW-0812">Transmembrane</keyword>
<dbReference type="PANTHER" id="PTHR22913">
    <property type="entry name" value="HYALURONAN SYNTHASE"/>
    <property type="match status" value="1"/>
</dbReference>
<dbReference type="GO" id="GO:0030213">
    <property type="term" value="P:hyaluronan biosynthetic process"/>
    <property type="evidence" value="ECO:0007669"/>
    <property type="project" value="TreeGrafter"/>
</dbReference>
<reference evidence="7 8" key="1">
    <citation type="submission" date="2017-11" db="EMBL/GenBank/DDBJ databases">
        <title>Genomic Encyclopedia of Archaeal and Bacterial Type Strains, Phase II (KMG-II): From Individual Species to Whole Genera.</title>
        <authorList>
            <person name="Goeker M."/>
        </authorList>
    </citation>
    <scope>NUCLEOTIDE SEQUENCE [LARGE SCALE GENOMIC DNA]</scope>
    <source>
        <strain evidence="7 8">DSM 22413</strain>
    </source>
</reference>
<dbReference type="GO" id="GO:0050501">
    <property type="term" value="F:hyaluronan synthase activity"/>
    <property type="evidence" value="ECO:0007669"/>
    <property type="project" value="TreeGrafter"/>
</dbReference>
<dbReference type="InterPro" id="IPR029044">
    <property type="entry name" value="Nucleotide-diphossugar_trans"/>
</dbReference>
<keyword evidence="8" id="KW-1185">Reference proteome</keyword>
<dbReference type="GO" id="GO:0085029">
    <property type="term" value="P:extracellular matrix assembly"/>
    <property type="evidence" value="ECO:0007669"/>
    <property type="project" value="TreeGrafter"/>
</dbReference>
<feature type="transmembrane region" description="Helical" evidence="6">
    <location>
        <begin position="21"/>
        <end position="39"/>
    </location>
</feature>
<dbReference type="SUPFAM" id="SSF53448">
    <property type="entry name" value="Nucleotide-diphospho-sugar transferases"/>
    <property type="match status" value="1"/>
</dbReference>